<evidence type="ECO:0000313" key="13">
    <source>
        <dbReference type="EMBL" id="KPJ70243.1"/>
    </source>
</evidence>
<evidence type="ECO:0000313" key="14">
    <source>
        <dbReference type="Proteomes" id="UP000051861"/>
    </source>
</evidence>
<keyword evidence="6 11" id="KW-0819">tRNA processing</keyword>
<dbReference type="Pfam" id="PF21680">
    <property type="entry name" value="GIDA_C_1st"/>
    <property type="match status" value="1"/>
</dbReference>
<dbReference type="GO" id="GO:0050660">
    <property type="term" value="F:flavin adenine dinucleotide binding"/>
    <property type="evidence" value="ECO:0007669"/>
    <property type="project" value="UniProtKB-UniRule"/>
</dbReference>
<comment type="similarity">
    <text evidence="3 11">Belongs to the MnmG family.</text>
</comment>
<evidence type="ECO:0000256" key="4">
    <source>
        <dbReference type="ARBA" id="ARBA00020461"/>
    </source>
</evidence>
<dbReference type="InterPro" id="IPR036188">
    <property type="entry name" value="FAD/NAD-bd_sf"/>
</dbReference>
<evidence type="ECO:0000256" key="9">
    <source>
        <dbReference type="ARBA" id="ARBA00025948"/>
    </source>
</evidence>
<sequence>MNLRDEYDIIVVGAGHGGCEAAHAASRMGLNTCLVTIHLETIAQMSCNPAIGGLAKGHLVREIDALGGLMGLLADDTGIQFRLLNRSRGGAVQAPRAQSDKAQYRLTMKHWLEKISNLTLFQGIVTEVLTKDSQARGIKTIDGNKLLGKAVILTPGTFLNGLIHIGLHSYPAGRANEPPSQELSENLKKLGLKMIRLKTGTPMRLDKHTIDWSLFTPQPGDTDPVPFSFWTQKKLQNKILCYIGYTTEKTHRIIRKNLDKSPLYSGKITGVGPRYCPSIEDKVVKFPQRQRHQFFLEPEGLDTAEIYVNGISSSLPYEVQKEILKSIPGLDQAKILRPAYGIEYDAVAPTLLHPTLETKRIENLYLAGQINGTSGYEEAAAQGLIAGINAALKIKKRRPFLLLRNEAYIGVLIDDLISKGVEEPYRLFTSRAEYRLLLRIDNADKRLVPYGYKLGLIEENKYEAYLKKQERINKTMIFLQKEKKKTEKKEKVTLKDFLKKPEVRLKNMVEYKKFLAHLTEEEIRHIESEVKYEGYLKKQEKEIASLKKKDRVKIPENLDFSQIPGLTREVIERLESLRPKTLGQAKKIMGMTPAAIHNLLIYLKLQKRKEPKSCST</sequence>
<dbReference type="FunFam" id="3.50.50.60:FF:000002">
    <property type="entry name" value="tRNA uridine 5-carboxymethylaminomethyl modification enzyme MnmG"/>
    <property type="match status" value="1"/>
</dbReference>
<evidence type="ECO:0000256" key="3">
    <source>
        <dbReference type="ARBA" id="ARBA00007653"/>
    </source>
</evidence>
<dbReference type="NCBIfam" id="TIGR00136">
    <property type="entry name" value="mnmG_gidA"/>
    <property type="match status" value="1"/>
</dbReference>
<evidence type="ECO:0000256" key="10">
    <source>
        <dbReference type="ARBA" id="ARBA00031800"/>
    </source>
</evidence>
<dbReference type="GO" id="GO:0005829">
    <property type="term" value="C:cytosol"/>
    <property type="evidence" value="ECO:0007669"/>
    <property type="project" value="TreeGrafter"/>
</dbReference>
<protein>
    <recommendedName>
        <fullName evidence="4 11">tRNA uridine 5-carboxymethylaminomethyl modification enzyme MnmG</fullName>
    </recommendedName>
    <alternativeName>
        <fullName evidence="10 11">Glucose-inhibited division protein A</fullName>
    </alternativeName>
</protein>
<dbReference type="FunFam" id="1.10.150.570:FF:000001">
    <property type="entry name" value="tRNA uridine 5-carboxymethylaminomethyl modification enzyme MnmG"/>
    <property type="match status" value="1"/>
</dbReference>
<keyword evidence="7 11" id="KW-0274">FAD</keyword>
<dbReference type="InterPro" id="IPR040131">
    <property type="entry name" value="MnmG_N"/>
</dbReference>
<organism evidence="13 14">
    <name type="scientific">candidate division WOR-1 bacterium DG_54_3</name>
    <dbReference type="NCBI Taxonomy" id="1703775"/>
    <lineage>
        <taxon>Bacteria</taxon>
        <taxon>Bacillati</taxon>
        <taxon>Saganbacteria</taxon>
    </lineage>
</organism>
<dbReference type="PROSITE" id="PS01280">
    <property type="entry name" value="GIDA_1"/>
    <property type="match status" value="1"/>
</dbReference>
<keyword evidence="11" id="KW-0963">Cytoplasm</keyword>
<feature type="binding site" evidence="11">
    <location>
        <begin position="272"/>
        <end position="286"/>
    </location>
    <ligand>
        <name>NAD(+)</name>
        <dbReference type="ChEBI" id="CHEBI:57540"/>
    </ligand>
</feature>
<keyword evidence="5 11" id="KW-0285">Flavoprotein</keyword>
<feature type="binding site" evidence="11">
    <location>
        <position position="180"/>
    </location>
    <ligand>
        <name>FAD</name>
        <dbReference type="ChEBI" id="CHEBI:57692"/>
    </ligand>
</feature>
<dbReference type="InterPro" id="IPR002218">
    <property type="entry name" value="MnmG-rel"/>
</dbReference>
<comment type="caution">
    <text evidence="13">The sequence shown here is derived from an EMBL/GenBank/DDBJ whole genome shotgun (WGS) entry which is preliminary data.</text>
</comment>
<feature type="binding site" evidence="11">
    <location>
        <position position="369"/>
    </location>
    <ligand>
        <name>FAD</name>
        <dbReference type="ChEBI" id="CHEBI:57692"/>
    </ligand>
</feature>
<dbReference type="Proteomes" id="UP000051861">
    <property type="component" value="Unassembled WGS sequence"/>
</dbReference>
<evidence type="ECO:0000259" key="12">
    <source>
        <dbReference type="SMART" id="SM01228"/>
    </source>
</evidence>
<name>A0A0S7Y6T9_UNCSA</name>
<dbReference type="AlphaFoldDB" id="A0A0S7Y6T9"/>
<proteinExistence type="inferred from homology"/>
<dbReference type="InterPro" id="IPR020595">
    <property type="entry name" value="MnmG-rel_CS"/>
</dbReference>
<feature type="binding site" evidence="11">
    <location>
        <position position="125"/>
    </location>
    <ligand>
        <name>FAD</name>
        <dbReference type="ChEBI" id="CHEBI:57692"/>
    </ligand>
</feature>
<dbReference type="PATRIC" id="fig|1703775.3.peg.105"/>
<dbReference type="EMBL" id="LIZX01000004">
    <property type="protein sequence ID" value="KPJ70243.1"/>
    <property type="molecule type" value="Genomic_DNA"/>
</dbReference>
<comment type="caution">
    <text evidence="11">Lacks conserved residue(s) required for the propagation of feature annotation.</text>
</comment>
<accession>A0A0S7Y6T9</accession>
<comment type="subcellular location">
    <subcellularLocation>
        <location evidence="11">Cytoplasm</location>
    </subcellularLocation>
</comment>
<comment type="cofactor">
    <cofactor evidence="1 11">
        <name>FAD</name>
        <dbReference type="ChEBI" id="CHEBI:57692"/>
    </cofactor>
</comment>
<dbReference type="Gene3D" id="1.10.10.1800">
    <property type="entry name" value="tRNA uridine 5-carboxymethylaminomethyl modification enzyme MnmG/GidA"/>
    <property type="match status" value="1"/>
</dbReference>
<feature type="domain" description="tRNA uridine 5-carboxymethylaminomethyl modification enzyme C-terminal subdomain" evidence="12">
    <location>
        <begin position="530"/>
        <end position="601"/>
    </location>
</feature>
<dbReference type="SMART" id="SM01228">
    <property type="entry name" value="GIDA_assoc_3"/>
    <property type="match status" value="1"/>
</dbReference>
<dbReference type="SUPFAM" id="SSF51905">
    <property type="entry name" value="FAD/NAD(P)-binding domain"/>
    <property type="match status" value="1"/>
</dbReference>
<dbReference type="Gene3D" id="3.50.50.60">
    <property type="entry name" value="FAD/NAD(P)-binding domain"/>
    <property type="match status" value="2"/>
</dbReference>
<dbReference type="Pfam" id="PF01134">
    <property type="entry name" value="GIDA"/>
    <property type="match status" value="1"/>
</dbReference>
<evidence type="ECO:0000256" key="5">
    <source>
        <dbReference type="ARBA" id="ARBA00022630"/>
    </source>
</evidence>
<comment type="function">
    <text evidence="2 11">NAD-binding protein involved in the addition of a carboxymethylaminomethyl (cmnm) group at the wobble position (U34) of certain tRNAs, forming tRNA-cmnm(5)s(2)U34.</text>
</comment>
<dbReference type="Gene3D" id="1.10.150.570">
    <property type="entry name" value="GidA associated domain, C-terminal subdomain"/>
    <property type="match status" value="1"/>
</dbReference>
<keyword evidence="8 11" id="KW-0520">NAD</keyword>
<dbReference type="PROSITE" id="PS01281">
    <property type="entry name" value="GIDA_2"/>
    <property type="match status" value="1"/>
</dbReference>
<dbReference type="Pfam" id="PF13932">
    <property type="entry name" value="SAM_GIDA_C"/>
    <property type="match status" value="1"/>
</dbReference>
<evidence type="ECO:0000256" key="6">
    <source>
        <dbReference type="ARBA" id="ARBA00022694"/>
    </source>
</evidence>
<dbReference type="InterPro" id="IPR044920">
    <property type="entry name" value="MnmG_C_subdom_sf"/>
</dbReference>
<reference evidence="13 14" key="1">
    <citation type="journal article" date="2015" name="Microbiome">
        <title>Genomic resolution of linkages in carbon, nitrogen, and sulfur cycling among widespread estuary sediment bacteria.</title>
        <authorList>
            <person name="Baker B.J."/>
            <person name="Lazar C.S."/>
            <person name="Teske A.P."/>
            <person name="Dick G.J."/>
        </authorList>
    </citation>
    <scope>NUCLEOTIDE SEQUENCE [LARGE SCALE GENOMIC DNA]</scope>
    <source>
        <strain evidence="13">DG_54_3</strain>
    </source>
</reference>
<evidence type="ECO:0000256" key="2">
    <source>
        <dbReference type="ARBA" id="ARBA00003717"/>
    </source>
</evidence>
<dbReference type="GO" id="GO:0002098">
    <property type="term" value="P:tRNA wobble uridine modification"/>
    <property type="evidence" value="ECO:0007669"/>
    <property type="project" value="InterPro"/>
</dbReference>
<dbReference type="InterPro" id="IPR047001">
    <property type="entry name" value="MnmG_C_subdom"/>
</dbReference>
<dbReference type="PANTHER" id="PTHR11806">
    <property type="entry name" value="GLUCOSE INHIBITED DIVISION PROTEIN A"/>
    <property type="match status" value="1"/>
</dbReference>
<evidence type="ECO:0000256" key="8">
    <source>
        <dbReference type="ARBA" id="ARBA00023027"/>
    </source>
</evidence>
<evidence type="ECO:0000256" key="11">
    <source>
        <dbReference type="HAMAP-Rule" id="MF_00129"/>
    </source>
</evidence>
<evidence type="ECO:0000256" key="7">
    <source>
        <dbReference type="ARBA" id="ARBA00022827"/>
    </source>
</evidence>
<dbReference type="InterPro" id="IPR004416">
    <property type="entry name" value="MnmG"/>
</dbReference>
<dbReference type="HAMAP" id="MF_00129">
    <property type="entry name" value="MnmG_GidA"/>
    <property type="match status" value="1"/>
</dbReference>
<dbReference type="InterPro" id="IPR026904">
    <property type="entry name" value="MnmG_C"/>
</dbReference>
<comment type="subunit">
    <text evidence="9 11">Homodimer. Heterotetramer of two MnmE and two MnmG subunits.</text>
</comment>
<dbReference type="InterPro" id="IPR049312">
    <property type="entry name" value="GIDA_C_N"/>
</dbReference>
<dbReference type="GO" id="GO:0030488">
    <property type="term" value="P:tRNA methylation"/>
    <property type="evidence" value="ECO:0007669"/>
    <property type="project" value="TreeGrafter"/>
</dbReference>
<dbReference type="PANTHER" id="PTHR11806:SF0">
    <property type="entry name" value="PROTEIN MTO1 HOMOLOG, MITOCHONDRIAL"/>
    <property type="match status" value="1"/>
</dbReference>
<evidence type="ECO:0000256" key="1">
    <source>
        <dbReference type="ARBA" id="ARBA00001974"/>
    </source>
</evidence>
<gene>
    <name evidence="11" type="primary">mnmG</name>
    <name evidence="11" type="synonym">gidA</name>
    <name evidence="13" type="ORF">AMJ44_00590</name>
</gene>